<dbReference type="InterPro" id="IPR056490">
    <property type="entry name" value="Rcc01698_C"/>
</dbReference>
<evidence type="ECO:0000313" key="3">
    <source>
        <dbReference type="EMBL" id="MTV31313.1"/>
    </source>
</evidence>
<dbReference type="InterPro" id="IPR032876">
    <property type="entry name" value="J_dom"/>
</dbReference>
<reference evidence="3 4" key="1">
    <citation type="submission" date="2019-11" db="EMBL/GenBank/DDBJ databases">
        <title>Whole-genome sequence of a Rhodoblastus acidophilus DSM 142.</title>
        <authorList>
            <person name="Kyndt J.A."/>
            <person name="Meyer T.E."/>
        </authorList>
    </citation>
    <scope>NUCLEOTIDE SEQUENCE [LARGE SCALE GENOMIC DNA]</scope>
    <source>
        <strain evidence="3 4">DSM 142</strain>
    </source>
</reference>
<organism evidence="3 4">
    <name type="scientific">Rhodoblastus acidophilus</name>
    <name type="common">Rhodopseudomonas acidophila</name>
    <dbReference type="NCBI Taxonomy" id="1074"/>
    <lineage>
        <taxon>Bacteria</taxon>
        <taxon>Pseudomonadati</taxon>
        <taxon>Pseudomonadota</taxon>
        <taxon>Alphaproteobacteria</taxon>
        <taxon>Hyphomicrobiales</taxon>
        <taxon>Rhodoblastaceae</taxon>
        <taxon>Rhodoblastus</taxon>
    </lineage>
</organism>
<dbReference type="Proteomes" id="UP000439113">
    <property type="component" value="Unassembled WGS sequence"/>
</dbReference>
<sequence>MGFLGAGNVNTQITKYSGLQVQTTSSCVPVPIVYGANVLAPNCFWYENFKAIAQRARGKGGGKGGTTGYNYACSIMMGICEGPITGIGQVWQTSSTTTNLVALGLSLFKGASPQDIWSYLATAFPSQALNYPGVAYVASANYNLGASASIGDNNFEVHGVLYGAGVNGVDADPAQVISDFLTNPQYGVGFPASSIDATSLYANSGDSSYQTYCWANYLAISPVLNMPETASSILTRWLKLTNSTAVWSGGLLKIIPYGDSPVTGGSADLQKTWTPNLVPIYDLDDEDFLNIEGEDPVKITRSDPYATYNQQAIEIQARSDSYNTGPIVAFDQGAINRYGRRIGSTIAAHEICDTLSAQTSAQLILQRGLYIRNTFSFKLSMEFCLLEPMDIVTLTDTALGLNATVVRIVEIEEDSEGALSITAEEFPQGVATATRYPTQSRTNGAPDANAAAPPVNTPLIIEPPPSLTDGVTQLWIGASGQAGDSNWGGCYVWASLDGASYLRVATIASPASQGVLATPLPVYSGANPDAVNLLNVDLSQSAGVLDSVSAIAAEAGVTLCYVDGEYLSFTTATLTGPDRFRLAGLYRGLATLPAGAHAAGSTFCALDSAILRYDLSTAQIGKTVYLKFQSYNIFGGGLQDLSTCVAYSHKIDGVGAVGPVTASLAIGAPLDFGLVVQPVAETDDFGDLSSQVTAIIDLGSLSN</sequence>
<evidence type="ECO:0000259" key="1">
    <source>
        <dbReference type="Pfam" id="PF13550"/>
    </source>
</evidence>
<gene>
    <name evidence="3" type="ORF">GJ654_09940</name>
</gene>
<dbReference type="EMBL" id="WNKS01000007">
    <property type="protein sequence ID" value="MTV31313.1"/>
    <property type="molecule type" value="Genomic_DNA"/>
</dbReference>
<accession>A0A6N8DQ41</accession>
<evidence type="ECO:0000313" key="4">
    <source>
        <dbReference type="Proteomes" id="UP000439113"/>
    </source>
</evidence>
<evidence type="ECO:0000259" key="2">
    <source>
        <dbReference type="Pfam" id="PF23666"/>
    </source>
</evidence>
<dbReference type="RefSeq" id="WP_155446003.1">
    <property type="nucleotide sequence ID" value="NZ_JAOQNR010000010.1"/>
</dbReference>
<comment type="caution">
    <text evidence="3">The sequence shown here is derived from an EMBL/GenBank/DDBJ whole genome shotgun (WGS) entry which is preliminary data.</text>
</comment>
<proteinExistence type="predicted"/>
<dbReference type="Pfam" id="PF23666">
    <property type="entry name" value="Rcc01698_C"/>
    <property type="match status" value="1"/>
</dbReference>
<dbReference type="AlphaFoldDB" id="A0A6N8DQ41"/>
<name>A0A6N8DQ41_RHOAC</name>
<dbReference type="OrthoDB" id="6021410at2"/>
<protein>
    <submittedName>
        <fullName evidence="3">Uncharacterized protein</fullName>
    </submittedName>
</protein>
<feature type="domain" description="Tip attachment protein J" evidence="1">
    <location>
        <begin position="227"/>
        <end position="412"/>
    </location>
</feature>
<dbReference type="Pfam" id="PF13550">
    <property type="entry name" value="Phage-tail_3"/>
    <property type="match status" value="1"/>
</dbReference>
<feature type="domain" description="Rcc01698-like C-terminal" evidence="2">
    <location>
        <begin position="512"/>
        <end position="603"/>
    </location>
</feature>